<evidence type="ECO:0000256" key="6">
    <source>
        <dbReference type="ARBA" id="ARBA00023170"/>
    </source>
</evidence>
<dbReference type="PANTHER" id="PTHR45620:SF12">
    <property type="entry name" value="PITUITARY ADENYLATE CYCLASE-ACTIVATING POLYPEPTIDE TYPE I RECEPTOR"/>
    <property type="match status" value="1"/>
</dbReference>
<dbReference type="InterPro" id="IPR017981">
    <property type="entry name" value="GPCR_2-like_7TM"/>
</dbReference>
<dbReference type="PROSITE" id="PS00650">
    <property type="entry name" value="G_PROTEIN_RECEP_F2_2"/>
    <property type="match status" value="1"/>
</dbReference>
<feature type="transmembrane region" description="Helical" evidence="9">
    <location>
        <begin position="169"/>
        <end position="193"/>
    </location>
</feature>
<evidence type="ECO:0000256" key="5">
    <source>
        <dbReference type="ARBA" id="ARBA00023136"/>
    </source>
</evidence>
<feature type="transmembrane region" description="Helical" evidence="9">
    <location>
        <begin position="129"/>
        <end position="149"/>
    </location>
</feature>
<dbReference type="AlphaFoldDB" id="A0A8C9FP66"/>
<dbReference type="GO" id="GO:0005886">
    <property type="term" value="C:plasma membrane"/>
    <property type="evidence" value="ECO:0007669"/>
    <property type="project" value="TreeGrafter"/>
</dbReference>
<keyword evidence="3 9" id="KW-1133">Transmembrane helix</keyword>
<proteinExistence type="predicted"/>
<dbReference type="InterPro" id="IPR050332">
    <property type="entry name" value="GPCR_2"/>
</dbReference>
<evidence type="ECO:0000256" key="2">
    <source>
        <dbReference type="ARBA" id="ARBA00022692"/>
    </source>
</evidence>
<dbReference type="GO" id="GO:0008528">
    <property type="term" value="F:G protein-coupled peptide receptor activity"/>
    <property type="evidence" value="ECO:0007669"/>
    <property type="project" value="TreeGrafter"/>
</dbReference>
<dbReference type="PROSITE" id="PS50261">
    <property type="entry name" value="G_PROTEIN_RECEP_F2_4"/>
    <property type="match status" value="1"/>
</dbReference>
<evidence type="ECO:0000256" key="8">
    <source>
        <dbReference type="ARBA" id="ARBA00023224"/>
    </source>
</evidence>
<dbReference type="Ensembl" id="ENSPSTT00000019226.1">
    <property type="protein sequence ID" value="ENSPSTP00000018350.1"/>
    <property type="gene ID" value="ENSPSTG00000013157.1"/>
</dbReference>
<reference evidence="11" key="1">
    <citation type="submission" date="2025-08" db="UniProtKB">
        <authorList>
            <consortium name="Ensembl"/>
        </authorList>
    </citation>
    <scope>IDENTIFICATION</scope>
</reference>
<evidence type="ECO:0000313" key="11">
    <source>
        <dbReference type="Ensembl" id="ENSPSTP00000018350.1"/>
    </source>
</evidence>
<dbReference type="GO" id="GO:0007166">
    <property type="term" value="P:cell surface receptor signaling pathway"/>
    <property type="evidence" value="ECO:0007669"/>
    <property type="project" value="InterPro"/>
</dbReference>
<organism evidence="11 12">
    <name type="scientific">Pavo cristatus</name>
    <name type="common">Indian peafowl</name>
    <name type="synonym">Blue peafowl</name>
    <dbReference type="NCBI Taxonomy" id="9049"/>
    <lineage>
        <taxon>Eukaryota</taxon>
        <taxon>Metazoa</taxon>
        <taxon>Chordata</taxon>
        <taxon>Craniata</taxon>
        <taxon>Vertebrata</taxon>
        <taxon>Euteleostomi</taxon>
        <taxon>Archelosauria</taxon>
        <taxon>Archosauria</taxon>
        <taxon>Dinosauria</taxon>
        <taxon>Saurischia</taxon>
        <taxon>Theropoda</taxon>
        <taxon>Coelurosauria</taxon>
        <taxon>Aves</taxon>
        <taxon>Neognathae</taxon>
        <taxon>Galloanserae</taxon>
        <taxon>Galliformes</taxon>
        <taxon>Phasianidae</taxon>
        <taxon>Phasianinae</taxon>
        <taxon>Pavo</taxon>
    </lineage>
</organism>
<dbReference type="InterPro" id="IPR000832">
    <property type="entry name" value="GPCR_2_secretin-like"/>
</dbReference>
<keyword evidence="2 9" id="KW-0812">Transmembrane</keyword>
<keyword evidence="5 9" id="KW-0472">Membrane</keyword>
<evidence type="ECO:0000256" key="9">
    <source>
        <dbReference type="SAM" id="Phobius"/>
    </source>
</evidence>
<evidence type="ECO:0000256" key="7">
    <source>
        <dbReference type="ARBA" id="ARBA00023180"/>
    </source>
</evidence>
<dbReference type="Proteomes" id="UP000694428">
    <property type="component" value="Unplaced"/>
</dbReference>
<feature type="transmembrane region" description="Helical" evidence="9">
    <location>
        <begin position="213"/>
        <end position="233"/>
    </location>
</feature>
<dbReference type="PANTHER" id="PTHR45620">
    <property type="entry name" value="PDF RECEPTOR-LIKE PROTEIN-RELATED"/>
    <property type="match status" value="1"/>
</dbReference>
<protein>
    <submittedName>
        <fullName evidence="11">ADCYAP receptor type I</fullName>
    </submittedName>
</protein>
<feature type="transmembrane region" description="Helical" evidence="9">
    <location>
        <begin position="103"/>
        <end position="122"/>
    </location>
</feature>
<dbReference type="FunFam" id="1.20.1070.10:FF:000739">
    <property type="entry name" value="Growth hormone-releasing hormone receptor short isoform"/>
    <property type="match status" value="1"/>
</dbReference>
<dbReference type="GO" id="GO:0007188">
    <property type="term" value="P:adenylate cyclase-modulating G protein-coupled receptor signaling pathway"/>
    <property type="evidence" value="ECO:0007669"/>
    <property type="project" value="TreeGrafter"/>
</dbReference>
<accession>A0A8C9FP66</accession>
<feature type="domain" description="G-protein coupled receptors family 2 profile 2" evidence="10">
    <location>
        <begin position="88"/>
        <end position="266"/>
    </location>
</feature>
<name>A0A8C9FP66_PAVCR</name>
<evidence type="ECO:0000256" key="1">
    <source>
        <dbReference type="ARBA" id="ARBA00004141"/>
    </source>
</evidence>
<evidence type="ECO:0000256" key="4">
    <source>
        <dbReference type="ARBA" id="ARBA00023040"/>
    </source>
</evidence>
<feature type="transmembrane region" description="Helical" evidence="9">
    <location>
        <begin position="245"/>
        <end position="265"/>
    </location>
</feature>
<keyword evidence="4" id="KW-0297">G-protein coupled receptor</keyword>
<keyword evidence="6" id="KW-0675">Receptor</keyword>
<keyword evidence="12" id="KW-1185">Reference proteome</keyword>
<keyword evidence="8" id="KW-0807">Transducer</keyword>
<evidence type="ECO:0000313" key="12">
    <source>
        <dbReference type="Proteomes" id="UP000694428"/>
    </source>
</evidence>
<dbReference type="SUPFAM" id="SSF111418">
    <property type="entry name" value="Hormone receptor domain"/>
    <property type="match status" value="1"/>
</dbReference>
<reference evidence="11" key="2">
    <citation type="submission" date="2025-09" db="UniProtKB">
        <authorList>
            <consortium name="Ensembl"/>
        </authorList>
    </citation>
    <scope>IDENTIFICATION</scope>
</reference>
<dbReference type="Pfam" id="PF00002">
    <property type="entry name" value="7tm_2"/>
    <property type="match status" value="1"/>
</dbReference>
<dbReference type="Gene3D" id="1.20.1070.10">
    <property type="entry name" value="Rhodopsin 7-helix transmembrane proteins"/>
    <property type="match status" value="1"/>
</dbReference>
<sequence>SVKVRPWVCFSSVIFPIVPVALDIGDISRNCTEDGWSEPFPHYYDACGFDENETESDNQDYYYLSVKALYTVGYSTSLVSLTTAMVECKAVMVFFHYCVMSNYFWLFIEGLYLFTLLVETFFPERRYFYWYTIIGWGTPTICVTVWAVLRLHFDDTGCWDMNDNTALWWVIKGPVVGSIMINFVLFIGIIVILVQKLQSPDIGGNESSIYLRLARSTLLLIPLFGIHYTVFAFSPENVSKRERLVFELGLGSFQGFVVAVLYCFLNGEVRLLIFNLPHPTISISIPIPFPCGTNCYSNPSF</sequence>
<dbReference type="InterPro" id="IPR036445">
    <property type="entry name" value="GPCR_2_extracell_dom_sf"/>
</dbReference>
<comment type="subcellular location">
    <subcellularLocation>
        <location evidence="1">Membrane</location>
        <topology evidence="1">Multi-pass membrane protein</topology>
    </subcellularLocation>
</comment>
<keyword evidence="7" id="KW-0325">Glycoprotein</keyword>
<dbReference type="PRINTS" id="PR00249">
    <property type="entry name" value="GPCRSECRETIN"/>
</dbReference>
<dbReference type="GO" id="GO:0017046">
    <property type="term" value="F:peptide hormone binding"/>
    <property type="evidence" value="ECO:0007669"/>
    <property type="project" value="TreeGrafter"/>
</dbReference>
<evidence type="ECO:0000259" key="10">
    <source>
        <dbReference type="PROSITE" id="PS50261"/>
    </source>
</evidence>
<evidence type="ECO:0000256" key="3">
    <source>
        <dbReference type="ARBA" id="ARBA00022989"/>
    </source>
</evidence>
<dbReference type="InterPro" id="IPR017983">
    <property type="entry name" value="GPCR_2_secretin-like_CS"/>
</dbReference>